<name>A0A2H0RJ98_9BACT</name>
<keyword evidence="1" id="KW-0472">Membrane</keyword>
<keyword evidence="1" id="KW-1133">Transmembrane helix</keyword>
<gene>
    <name evidence="2" type="ORF">COV07_03625</name>
</gene>
<reference evidence="2 3" key="1">
    <citation type="submission" date="2017-09" db="EMBL/GenBank/DDBJ databases">
        <title>Depth-based differentiation of microbial function through sediment-hosted aquifers and enrichment of novel symbionts in the deep terrestrial subsurface.</title>
        <authorList>
            <person name="Probst A.J."/>
            <person name="Ladd B."/>
            <person name="Jarett J.K."/>
            <person name="Geller-Mcgrath D.E."/>
            <person name="Sieber C.M."/>
            <person name="Emerson J.B."/>
            <person name="Anantharaman K."/>
            <person name="Thomas B.C."/>
            <person name="Malmstrom R."/>
            <person name="Stieglmeier M."/>
            <person name="Klingl A."/>
            <person name="Woyke T."/>
            <person name="Ryan C.M."/>
            <person name="Banfield J.F."/>
        </authorList>
    </citation>
    <scope>NUCLEOTIDE SEQUENCE [LARGE SCALE GENOMIC DNA]</scope>
    <source>
        <strain evidence="2">CG10_big_fil_rev_8_21_14_0_10_45_14</strain>
    </source>
</reference>
<accession>A0A2H0RJ98</accession>
<proteinExistence type="predicted"/>
<feature type="transmembrane region" description="Helical" evidence="1">
    <location>
        <begin position="28"/>
        <end position="49"/>
    </location>
</feature>
<dbReference type="EMBL" id="PCYL01000038">
    <property type="protein sequence ID" value="PIR46568.1"/>
    <property type="molecule type" value="Genomic_DNA"/>
</dbReference>
<keyword evidence="1" id="KW-0812">Transmembrane</keyword>
<evidence type="ECO:0000313" key="2">
    <source>
        <dbReference type="EMBL" id="PIR46568.1"/>
    </source>
</evidence>
<evidence type="ECO:0000256" key="1">
    <source>
        <dbReference type="SAM" id="Phobius"/>
    </source>
</evidence>
<comment type="caution">
    <text evidence="2">The sequence shown here is derived from an EMBL/GenBank/DDBJ whole genome shotgun (WGS) entry which is preliminary data.</text>
</comment>
<dbReference type="Proteomes" id="UP000230833">
    <property type="component" value="Unassembled WGS sequence"/>
</dbReference>
<sequence>MAEPTLQTSFIPKKSLHSMRAPSSGTGVFLVIALVLFLASLTVAGVVYVRRVSLDKAINGPQGLKESLATAREAFNSDLLTTITRFDLKLSAGNELLNRHVTLVPLFEALNQYTLKTVRFTSFDYESAGGVPKLILRGEAQSFESIALQTESYVLSRQFKDIIFSNLNVDNKEKVVFELSMNVSTDLISYKEFRRR</sequence>
<protein>
    <submittedName>
        <fullName evidence="2">Uncharacterized protein</fullName>
    </submittedName>
</protein>
<evidence type="ECO:0000313" key="3">
    <source>
        <dbReference type="Proteomes" id="UP000230833"/>
    </source>
</evidence>
<organism evidence="2 3">
    <name type="scientific">Candidatus Vogelbacteria bacterium CG10_big_fil_rev_8_21_14_0_10_45_14</name>
    <dbReference type="NCBI Taxonomy" id="1975042"/>
    <lineage>
        <taxon>Bacteria</taxon>
        <taxon>Candidatus Vogeliibacteriota</taxon>
    </lineage>
</organism>
<dbReference type="AlphaFoldDB" id="A0A2H0RJ98"/>